<keyword evidence="3" id="KW-1185">Reference proteome</keyword>
<sequence length="113" mass="11755">MADEEFGGLLEVDEGAPDAAARSGAPAEVLREDPDVQPWQLHHGDAFLVAAASAGVAAFAQVECQCLRCGAGVYAQGGRPGRRKGRGSANQTVLPGVRCVDSRDRDGPVPQSR</sequence>
<evidence type="ECO:0000256" key="1">
    <source>
        <dbReference type="SAM" id="MobiDB-lite"/>
    </source>
</evidence>
<proteinExistence type="predicted"/>
<reference evidence="3" key="1">
    <citation type="journal article" date="2019" name="Int. J. Syst. Evol. Microbiol.">
        <title>The Global Catalogue of Microorganisms (GCM) 10K type strain sequencing project: providing services to taxonomists for standard genome sequencing and annotation.</title>
        <authorList>
            <consortium name="The Broad Institute Genomics Platform"/>
            <consortium name="The Broad Institute Genome Sequencing Center for Infectious Disease"/>
            <person name="Wu L."/>
            <person name="Ma J."/>
        </authorList>
    </citation>
    <scope>NUCLEOTIDE SEQUENCE [LARGE SCALE GENOMIC DNA]</scope>
    <source>
        <strain evidence="3">JCM 17316</strain>
    </source>
</reference>
<evidence type="ECO:0000313" key="2">
    <source>
        <dbReference type="EMBL" id="GAA4138888.1"/>
    </source>
</evidence>
<feature type="region of interest" description="Disordered" evidence="1">
    <location>
        <begin position="77"/>
        <end position="113"/>
    </location>
</feature>
<feature type="region of interest" description="Disordered" evidence="1">
    <location>
        <begin position="1"/>
        <end position="28"/>
    </location>
</feature>
<evidence type="ECO:0000313" key="3">
    <source>
        <dbReference type="Proteomes" id="UP001500266"/>
    </source>
</evidence>
<feature type="compositionally biased region" description="Low complexity" evidence="1">
    <location>
        <begin position="17"/>
        <end position="27"/>
    </location>
</feature>
<feature type="compositionally biased region" description="Acidic residues" evidence="1">
    <location>
        <begin position="1"/>
        <end position="16"/>
    </location>
</feature>
<comment type="caution">
    <text evidence="2">The sequence shown here is derived from an EMBL/GenBank/DDBJ whole genome shotgun (WGS) entry which is preliminary data.</text>
</comment>
<accession>A0ABP7YNI3</accession>
<gene>
    <name evidence="2" type="ORF">GCM10022416_24720</name>
</gene>
<name>A0ABP7YNI3_9ACTN</name>
<protein>
    <submittedName>
        <fullName evidence="2">Uncharacterized protein</fullName>
    </submittedName>
</protein>
<dbReference type="EMBL" id="BAABDO010000028">
    <property type="protein sequence ID" value="GAA4138888.1"/>
    <property type="molecule type" value="Genomic_DNA"/>
</dbReference>
<dbReference type="Proteomes" id="UP001500266">
    <property type="component" value="Unassembled WGS sequence"/>
</dbReference>
<organism evidence="2 3">
    <name type="scientific">Actinomadura keratinilytica</name>
    <dbReference type="NCBI Taxonomy" id="547461"/>
    <lineage>
        <taxon>Bacteria</taxon>
        <taxon>Bacillati</taxon>
        <taxon>Actinomycetota</taxon>
        <taxon>Actinomycetes</taxon>
        <taxon>Streptosporangiales</taxon>
        <taxon>Thermomonosporaceae</taxon>
        <taxon>Actinomadura</taxon>
    </lineage>
</organism>